<comment type="caution">
    <text evidence="3">The sequence shown here is derived from an EMBL/GenBank/DDBJ whole genome shotgun (WGS) entry which is preliminary data.</text>
</comment>
<name>A0A1C7MGQ7_GRIFR</name>
<dbReference type="OrthoDB" id="2637653at2759"/>
<gene>
    <name evidence="3" type="ORF">A0H81_03315</name>
</gene>
<organism evidence="3 4">
    <name type="scientific">Grifola frondosa</name>
    <name type="common">Maitake</name>
    <name type="synonym">Polyporus frondosus</name>
    <dbReference type="NCBI Taxonomy" id="5627"/>
    <lineage>
        <taxon>Eukaryota</taxon>
        <taxon>Fungi</taxon>
        <taxon>Dikarya</taxon>
        <taxon>Basidiomycota</taxon>
        <taxon>Agaricomycotina</taxon>
        <taxon>Agaricomycetes</taxon>
        <taxon>Polyporales</taxon>
        <taxon>Grifolaceae</taxon>
        <taxon>Grifola</taxon>
    </lineage>
</organism>
<reference evidence="3 4" key="1">
    <citation type="submission" date="2016-03" db="EMBL/GenBank/DDBJ databases">
        <title>Whole genome sequencing of Grifola frondosa 9006-11.</title>
        <authorList>
            <person name="Min B."/>
            <person name="Park H."/>
            <person name="Kim J.-G."/>
            <person name="Cho H."/>
            <person name="Oh Y.-L."/>
            <person name="Kong W.-S."/>
            <person name="Choi I.-G."/>
        </authorList>
    </citation>
    <scope>NUCLEOTIDE SEQUENCE [LARGE SCALE GENOMIC DNA]</scope>
    <source>
        <strain evidence="3 4">9006-11</strain>
    </source>
</reference>
<feature type="domain" description="DUF6533" evidence="2">
    <location>
        <begin position="81"/>
        <end position="126"/>
    </location>
</feature>
<evidence type="ECO:0000256" key="1">
    <source>
        <dbReference type="SAM" id="Phobius"/>
    </source>
</evidence>
<feature type="transmembrane region" description="Helical" evidence="1">
    <location>
        <begin position="184"/>
        <end position="204"/>
    </location>
</feature>
<dbReference type="STRING" id="5627.A0A1C7MGQ7"/>
<evidence type="ECO:0000313" key="3">
    <source>
        <dbReference type="EMBL" id="OBZ76063.1"/>
    </source>
</evidence>
<dbReference type="Pfam" id="PF20151">
    <property type="entry name" value="DUF6533"/>
    <property type="match status" value="1"/>
</dbReference>
<accession>A0A1C7MGQ7</accession>
<evidence type="ECO:0000259" key="2">
    <source>
        <dbReference type="Pfam" id="PF20151"/>
    </source>
</evidence>
<sequence>MWRHGLNSTICGEHIATASSYNQEEADSHDDILRENCPCFQSCVLYIKNRTRWFSSVSCVPLSIPVVPGLLPSYKIRDTSYASVAASVFLAWDMLINIADEVEYIWRRPKGKMTWMYAFIRHMPILAQRTLIVTNTSNSTGVHFSSTGCLGWLSYQAAVMEVVTLAVEIVLITRVYALYNCNKIMLTAISTLFVLEVTAMITALCLSVPKMTFTPECLVSGAPAVFMAWWICSLAFETILFALTLVKFFRHVPL</sequence>
<evidence type="ECO:0000313" key="4">
    <source>
        <dbReference type="Proteomes" id="UP000092993"/>
    </source>
</evidence>
<dbReference type="EMBL" id="LUGG01000003">
    <property type="protein sequence ID" value="OBZ76063.1"/>
    <property type="molecule type" value="Genomic_DNA"/>
</dbReference>
<keyword evidence="1" id="KW-1133">Transmembrane helix</keyword>
<keyword evidence="4" id="KW-1185">Reference proteome</keyword>
<dbReference type="InterPro" id="IPR045340">
    <property type="entry name" value="DUF6533"/>
</dbReference>
<keyword evidence="1" id="KW-0812">Transmembrane</keyword>
<proteinExistence type="predicted"/>
<keyword evidence="1" id="KW-0472">Membrane</keyword>
<feature type="transmembrane region" description="Helical" evidence="1">
    <location>
        <begin position="224"/>
        <end position="246"/>
    </location>
</feature>
<dbReference type="Proteomes" id="UP000092993">
    <property type="component" value="Unassembled WGS sequence"/>
</dbReference>
<dbReference type="AlphaFoldDB" id="A0A1C7MGQ7"/>
<protein>
    <recommendedName>
        <fullName evidence="2">DUF6533 domain-containing protein</fullName>
    </recommendedName>
</protein>